<dbReference type="InterPro" id="IPR036514">
    <property type="entry name" value="SGNH_hydro_sf"/>
</dbReference>
<evidence type="ECO:0000313" key="2">
    <source>
        <dbReference type="EMBL" id="QDU26587.1"/>
    </source>
</evidence>
<gene>
    <name evidence="2" type="ORF">ETAA8_16670</name>
</gene>
<keyword evidence="3" id="KW-1185">Reference proteome</keyword>
<keyword evidence="1" id="KW-0732">Signal</keyword>
<feature type="signal peptide" evidence="1">
    <location>
        <begin position="1"/>
        <end position="25"/>
    </location>
</feature>
<name>A0A517Y8L9_9BACT</name>
<protein>
    <submittedName>
        <fullName evidence="2">Uncharacterized protein</fullName>
    </submittedName>
</protein>
<dbReference type="KEGG" id="aagg:ETAA8_16670"/>
<dbReference type="EMBL" id="CP036274">
    <property type="protein sequence ID" value="QDU26587.1"/>
    <property type="molecule type" value="Genomic_DNA"/>
</dbReference>
<dbReference type="OrthoDB" id="7783360at2"/>
<dbReference type="GO" id="GO:0016788">
    <property type="term" value="F:hydrolase activity, acting on ester bonds"/>
    <property type="evidence" value="ECO:0007669"/>
    <property type="project" value="UniProtKB-ARBA"/>
</dbReference>
<dbReference type="RefSeq" id="WP_145087302.1">
    <property type="nucleotide sequence ID" value="NZ_CP036274.1"/>
</dbReference>
<dbReference type="AlphaFoldDB" id="A0A517Y8L9"/>
<dbReference type="Proteomes" id="UP000315017">
    <property type="component" value="Chromosome"/>
</dbReference>
<evidence type="ECO:0000313" key="3">
    <source>
        <dbReference type="Proteomes" id="UP000315017"/>
    </source>
</evidence>
<proteinExistence type="predicted"/>
<organism evidence="2 3">
    <name type="scientific">Anatilimnocola aggregata</name>
    <dbReference type="NCBI Taxonomy" id="2528021"/>
    <lineage>
        <taxon>Bacteria</taxon>
        <taxon>Pseudomonadati</taxon>
        <taxon>Planctomycetota</taxon>
        <taxon>Planctomycetia</taxon>
        <taxon>Pirellulales</taxon>
        <taxon>Pirellulaceae</taxon>
        <taxon>Anatilimnocola</taxon>
    </lineage>
</organism>
<sequence precursor="true">MSRIAFAISCLALLGMHAGHSQVAAQDTKLPTGGRVTYMLLVNGAVHDAVVKAANIEGHESVNPPYVGTWHSFVQGLDQIQPGRLDPVERGDIDLMMIGTLMSYPNAEAWKNHLGPDDSTLAGFAALGVKNNPKFRIVWQTYVWPVGQTPKDGKKTLDVAATKKRADQEPLKELEELADAINRIHGKQVVLISPVGEATIKLVKMVADNKFPGIADPADLWTEFNMHSNRHVLALTAYCNVATMYGITPVGLKPDFSKVTYGGSGKGPGLQSMEGITDEQQAILQNIAWETVSTYRHAGFPRAKDPESTPANKMPAGLRVMNGGHIWAHPQFDSKR</sequence>
<reference evidence="2 3" key="1">
    <citation type="submission" date="2019-02" db="EMBL/GenBank/DDBJ databases">
        <title>Deep-cultivation of Planctomycetes and their phenomic and genomic characterization uncovers novel biology.</title>
        <authorList>
            <person name="Wiegand S."/>
            <person name="Jogler M."/>
            <person name="Boedeker C."/>
            <person name="Pinto D."/>
            <person name="Vollmers J."/>
            <person name="Rivas-Marin E."/>
            <person name="Kohn T."/>
            <person name="Peeters S.H."/>
            <person name="Heuer A."/>
            <person name="Rast P."/>
            <person name="Oberbeckmann S."/>
            <person name="Bunk B."/>
            <person name="Jeske O."/>
            <person name="Meyerdierks A."/>
            <person name="Storesund J.E."/>
            <person name="Kallscheuer N."/>
            <person name="Luecker S."/>
            <person name="Lage O.M."/>
            <person name="Pohl T."/>
            <person name="Merkel B.J."/>
            <person name="Hornburger P."/>
            <person name="Mueller R.-W."/>
            <person name="Bruemmer F."/>
            <person name="Labrenz M."/>
            <person name="Spormann A.M."/>
            <person name="Op den Camp H."/>
            <person name="Overmann J."/>
            <person name="Amann R."/>
            <person name="Jetten M.S.M."/>
            <person name="Mascher T."/>
            <person name="Medema M.H."/>
            <person name="Devos D.P."/>
            <person name="Kaster A.-K."/>
            <person name="Ovreas L."/>
            <person name="Rohde M."/>
            <person name="Galperin M.Y."/>
            <person name="Jogler C."/>
        </authorList>
    </citation>
    <scope>NUCLEOTIDE SEQUENCE [LARGE SCALE GENOMIC DNA]</scope>
    <source>
        <strain evidence="2 3">ETA_A8</strain>
    </source>
</reference>
<feature type="chain" id="PRO_5021889423" evidence="1">
    <location>
        <begin position="26"/>
        <end position="336"/>
    </location>
</feature>
<evidence type="ECO:0000256" key="1">
    <source>
        <dbReference type="SAM" id="SignalP"/>
    </source>
</evidence>
<dbReference type="Gene3D" id="3.40.50.1110">
    <property type="entry name" value="SGNH hydrolase"/>
    <property type="match status" value="1"/>
</dbReference>
<accession>A0A517Y8L9</accession>